<protein>
    <submittedName>
        <fullName evidence="1">Uncharacterized protein</fullName>
    </submittedName>
</protein>
<sequence>MAHGNLNKRVEIKGFVKLKGEMKVEPFFCKYKYGSDVRIARSYIQKIIDGHMTTLNDRYNTSKWNKREIPVFYRFAIKTFDNEELVEYKNKAYIEKGLEWKELSSQTKTYDKKPNIIYDNDHFWGWTP</sequence>
<gene>
    <name evidence="1" type="ORF">SLAVMIC_00167</name>
</gene>
<proteinExistence type="predicted"/>
<evidence type="ECO:0000313" key="1">
    <source>
        <dbReference type="EMBL" id="CAG7579935.1"/>
    </source>
</evidence>
<organism evidence="1">
    <name type="scientific">uncultured marine phage</name>
    <dbReference type="NCBI Taxonomy" id="707152"/>
    <lineage>
        <taxon>Viruses</taxon>
        <taxon>environmental samples</taxon>
    </lineage>
</organism>
<dbReference type="EMBL" id="OU342829">
    <property type="protein sequence ID" value="CAG7579935.1"/>
    <property type="molecule type" value="Genomic_DNA"/>
</dbReference>
<accession>A0A8D9CBS5</accession>
<reference evidence="1" key="1">
    <citation type="submission" date="2021-06" db="EMBL/GenBank/DDBJ databases">
        <authorList>
            <person name="Gannon L."/>
            <person name="Redgwell R T."/>
            <person name="Michniewski S."/>
            <person name="Harrison D C."/>
            <person name="Millard A."/>
        </authorList>
    </citation>
    <scope>NUCLEOTIDE SEQUENCE</scope>
</reference>
<name>A0A8D9CBS5_9VIRU</name>